<feature type="region of interest" description="Disordered" evidence="1">
    <location>
        <begin position="55"/>
        <end position="125"/>
    </location>
</feature>
<protein>
    <recommendedName>
        <fullName evidence="2">DUF6570 domain-containing protein</fullName>
    </recommendedName>
</protein>
<dbReference type="AlphaFoldDB" id="M1W5U1"/>
<feature type="compositionally biased region" description="Pro residues" evidence="1">
    <location>
        <begin position="116"/>
        <end position="125"/>
    </location>
</feature>
<dbReference type="OrthoDB" id="4960759at2759"/>
<gene>
    <name evidence="3" type="ORF">CPUR_03953</name>
</gene>
<evidence type="ECO:0000313" key="3">
    <source>
        <dbReference type="EMBL" id="CCE30105.1"/>
    </source>
</evidence>
<proteinExistence type="predicted"/>
<keyword evidence="4" id="KW-1185">Reference proteome</keyword>
<dbReference type="Pfam" id="PF20209">
    <property type="entry name" value="DUF6570"/>
    <property type="match status" value="1"/>
</dbReference>
<evidence type="ECO:0000313" key="4">
    <source>
        <dbReference type="Proteomes" id="UP000016801"/>
    </source>
</evidence>
<dbReference type="InterPro" id="IPR046700">
    <property type="entry name" value="DUF6570"/>
</dbReference>
<feature type="compositionally biased region" description="Polar residues" evidence="1">
    <location>
        <begin position="71"/>
        <end position="89"/>
    </location>
</feature>
<sequence>MPPIPNMPPITPHETKKCNKCLATKTLDHFTDLRRAFGVIRITVQCDTCRAKCAARRKATRRDDGNGDGISPSSSVPRSGQHRSATVSGESKFETDMFTPPVESNNVLQTPRAPANHPPDVPHPGLPLDPVQVAGELDVPCLTDADQRLLRNFERALAKNKLMGWPRCLIRWLTIELNRETGICQDCTKDDTFRARNPQLPALWSEANGLDPGEPPEHLEALGHPHPSRRLRVRRSVVAAWLRHLKANHDGYSDVTIDEDVLSQLPDDGEVNAEIQTKDVDPEDLEYLTAEIENDDLGYDVSAIPDLGADETELDRLRGVTRRGQGELKPSSHIASATGPQGLQMPAIRSTPISDIGVKARGSYHWLIRCCIPGGRVTSRRLGSARSTSNPTCSICFGYLMGALPGILCGVTRVST</sequence>
<feature type="region of interest" description="Disordered" evidence="1">
    <location>
        <begin position="322"/>
        <end position="347"/>
    </location>
</feature>
<dbReference type="VEuPathDB" id="FungiDB:CPUR_03953"/>
<evidence type="ECO:0000259" key="2">
    <source>
        <dbReference type="Pfam" id="PF20209"/>
    </source>
</evidence>
<name>M1W5U1_CLAP2</name>
<evidence type="ECO:0000256" key="1">
    <source>
        <dbReference type="SAM" id="MobiDB-lite"/>
    </source>
</evidence>
<organism evidence="3 4">
    <name type="scientific">Claviceps purpurea (strain 20.1)</name>
    <name type="common">Ergot fungus</name>
    <name type="synonym">Sphacelia segetum</name>
    <dbReference type="NCBI Taxonomy" id="1111077"/>
    <lineage>
        <taxon>Eukaryota</taxon>
        <taxon>Fungi</taxon>
        <taxon>Dikarya</taxon>
        <taxon>Ascomycota</taxon>
        <taxon>Pezizomycotina</taxon>
        <taxon>Sordariomycetes</taxon>
        <taxon>Hypocreomycetidae</taxon>
        <taxon>Hypocreales</taxon>
        <taxon>Clavicipitaceae</taxon>
        <taxon>Claviceps</taxon>
    </lineage>
</organism>
<comment type="caution">
    <text evidence="3">The sequence shown here is derived from an EMBL/GenBank/DDBJ whole genome shotgun (WGS) entry which is preliminary data.</text>
</comment>
<accession>M1W5U1</accession>
<dbReference type="EMBL" id="CAGA01000019">
    <property type="protein sequence ID" value="CCE30105.1"/>
    <property type="molecule type" value="Genomic_DNA"/>
</dbReference>
<feature type="domain" description="DUF6570" evidence="2">
    <location>
        <begin position="229"/>
        <end position="262"/>
    </location>
</feature>
<reference evidence="3 4" key="1">
    <citation type="journal article" date="2013" name="PLoS Genet.">
        <title>Plant-symbiotic fungi as chemical engineers: Multi-genome analysis of the Clavicipitaceae reveals dynamics of alkaloid loci.</title>
        <authorList>
            <person name="Schardl C.L."/>
            <person name="Young C.A."/>
            <person name="Hesse U."/>
            <person name="Amyotte S.G."/>
            <person name="Andreeva K."/>
            <person name="Calie P.J."/>
            <person name="Fleetwood D.J."/>
            <person name="Haws D.C."/>
            <person name="Moore N."/>
            <person name="Oeser B."/>
            <person name="Panaccione D.G."/>
            <person name="Schweri K.K."/>
            <person name="Voisey C.R."/>
            <person name="Farman M.L."/>
            <person name="Jaromczyk J.W."/>
            <person name="Roe B.A."/>
            <person name="O'Sullivan D.M."/>
            <person name="Scott B."/>
            <person name="Tudzynski P."/>
            <person name="An Z."/>
            <person name="Arnaoudova E.G."/>
            <person name="Bullock C.T."/>
            <person name="Charlton N.D."/>
            <person name="Chen L."/>
            <person name="Cox M."/>
            <person name="Dinkins R.D."/>
            <person name="Florea S."/>
            <person name="Glenn A.E."/>
            <person name="Gordon A."/>
            <person name="Gueldener U."/>
            <person name="Harris D.R."/>
            <person name="Hollin W."/>
            <person name="Jaromczyk J."/>
            <person name="Johnson R.D."/>
            <person name="Khan A.K."/>
            <person name="Leistner E."/>
            <person name="Leuchtmann A."/>
            <person name="Li C."/>
            <person name="Liu J."/>
            <person name="Liu J."/>
            <person name="Liu M."/>
            <person name="Mace W."/>
            <person name="Machado C."/>
            <person name="Nagabhyru P."/>
            <person name="Pan J."/>
            <person name="Schmid J."/>
            <person name="Sugawara K."/>
            <person name="Steiner U."/>
            <person name="Takach J.E."/>
            <person name="Tanaka E."/>
            <person name="Webb J.S."/>
            <person name="Wilson E.V."/>
            <person name="Wiseman J.L."/>
            <person name="Yoshida R."/>
            <person name="Zeng Z."/>
        </authorList>
    </citation>
    <scope>NUCLEOTIDE SEQUENCE [LARGE SCALE GENOMIC DNA]</scope>
    <source>
        <strain evidence="3 4">20.1</strain>
    </source>
</reference>
<dbReference type="Proteomes" id="UP000016801">
    <property type="component" value="Unassembled WGS sequence"/>
</dbReference>
<dbReference type="HOGENOM" id="CLU_001613_8_4_1"/>